<keyword evidence="3 4" id="KW-0704">Schiff base</keyword>
<dbReference type="SUPFAM" id="SSF56784">
    <property type="entry name" value="HAD-like"/>
    <property type="match status" value="1"/>
</dbReference>
<comment type="caution">
    <text evidence="5">The sequence shown here is derived from an EMBL/GenBank/DDBJ whole genome shotgun (WGS) entry which is preliminary data.</text>
</comment>
<dbReference type="NCBIfam" id="TIGR01549">
    <property type="entry name" value="HAD-SF-IA-v1"/>
    <property type="match status" value="1"/>
</dbReference>
<feature type="binding site" evidence="4">
    <location>
        <position position="16"/>
    </location>
    <ligand>
        <name>Mg(2+)</name>
        <dbReference type="ChEBI" id="CHEBI:18420"/>
    </ligand>
</feature>
<dbReference type="InterPro" id="IPR006323">
    <property type="entry name" value="Phosphonoacetald_hydro"/>
</dbReference>
<name>A0ABU6N6R9_9BACI</name>
<evidence type="ECO:0000313" key="5">
    <source>
        <dbReference type="EMBL" id="MED3561921.1"/>
    </source>
</evidence>
<dbReference type="SFLD" id="SFLDG01129">
    <property type="entry name" value="C1.5:_HAD__Beta-PGM__Phosphata"/>
    <property type="match status" value="1"/>
</dbReference>
<keyword evidence="4" id="KW-0479">Metal-binding</keyword>
<dbReference type="GO" id="GO:0050194">
    <property type="term" value="F:phosphonoacetaldehyde hydrolase activity"/>
    <property type="evidence" value="ECO:0007669"/>
    <property type="project" value="UniProtKB-EC"/>
</dbReference>
<dbReference type="PANTHER" id="PTHR43434:SF19">
    <property type="entry name" value="PHOSPHONOACETALDEHYDE HYDROLASE"/>
    <property type="match status" value="1"/>
</dbReference>
<keyword evidence="6" id="KW-1185">Reference proteome</keyword>
<dbReference type="RefSeq" id="WP_327966835.1">
    <property type="nucleotide sequence ID" value="NZ_JARMQG010000058.1"/>
</dbReference>
<reference evidence="5 6" key="1">
    <citation type="submission" date="2023-03" db="EMBL/GenBank/DDBJ databases">
        <title>Bacillus Genome Sequencing.</title>
        <authorList>
            <person name="Dunlap C."/>
        </authorList>
    </citation>
    <scope>NUCLEOTIDE SEQUENCE [LARGE SCALE GENOMIC DNA]</scope>
    <source>
        <strain evidence="5 6">B-14544</strain>
    </source>
</reference>
<keyword evidence="1 4" id="KW-0378">Hydrolase</keyword>
<dbReference type="EMBL" id="JARMQG010000058">
    <property type="protein sequence ID" value="MED3561921.1"/>
    <property type="molecule type" value="Genomic_DNA"/>
</dbReference>
<dbReference type="PANTHER" id="PTHR43434">
    <property type="entry name" value="PHOSPHOGLYCOLATE PHOSPHATASE"/>
    <property type="match status" value="1"/>
</dbReference>
<feature type="binding site" evidence="4">
    <location>
        <position position="188"/>
    </location>
    <ligand>
        <name>Mg(2+)</name>
        <dbReference type="ChEBI" id="CHEBI:18420"/>
    </ligand>
</feature>
<dbReference type="NCBIfam" id="TIGR01422">
    <property type="entry name" value="phosphonatase"/>
    <property type="match status" value="1"/>
</dbReference>
<dbReference type="Gene3D" id="3.40.50.1000">
    <property type="entry name" value="HAD superfamily/HAD-like"/>
    <property type="match status" value="1"/>
</dbReference>
<dbReference type="Gene3D" id="1.10.150.240">
    <property type="entry name" value="Putative phosphatase, domain 2"/>
    <property type="match status" value="1"/>
</dbReference>
<organism evidence="5 6">
    <name type="scientific">Bacillus xiapuensis</name>
    <dbReference type="NCBI Taxonomy" id="2014075"/>
    <lineage>
        <taxon>Bacteria</taxon>
        <taxon>Bacillati</taxon>
        <taxon>Bacillota</taxon>
        <taxon>Bacilli</taxon>
        <taxon>Bacillales</taxon>
        <taxon>Bacillaceae</taxon>
        <taxon>Bacillus</taxon>
    </lineage>
</organism>
<dbReference type="EC" id="3.11.1.1" evidence="4"/>
<comment type="cofactor">
    <cofactor evidence="4">
        <name>Mg(2+)</name>
        <dbReference type="ChEBI" id="CHEBI:18420"/>
    </cofactor>
    <text evidence="4">Binds 1 Mg(2+) ion per subunit.</text>
</comment>
<dbReference type="InterPro" id="IPR050155">
    <property type="entry name" value="HAD-like_hydrolase_sf"/>
</dbReference>
<sequence>MSNQSPQIEAVIFDWAGTTVDYGCFAPLNVFLEIFRKRGIEVTDEEARAPMGLLKWDHIRAMCDMDRIAGLWKEKFGRVPTDKDVDDLYADFEPLLFASLRNYCTPIPGALDLVARLRQKGIKIGSTTGYTSEMMAVVAPEAKKQGYAPDYMFTPDDAPAGRPYPWMCYLNAMNLGVFPMKHIIKVGDTVSDVKEGVNAGVWSVGIIKGGSELGLKEEEVNSMDPDLLAEKMEVVARRFKAAGAHYVIDSIGELDKLIPKINLRLENGDF</sequence>
<dbReference type="InterPro" id="IPR036412">
    <property type="entry name" value="HAD-like_sf"/>
</dbReference>
<dbReference type="InterPro" id="IPR023214">
    <property type="entry name" value="HAD_sf"/>
</dbReference>
<gene>
    <name evidence="4" type="primary">phnX</name>
    <name evidence="5" type="ORF">P4447_05265</name>
</gene>
<comment type="similarity">
    <text evidence="4">Belongs to the HAD-like hydrolase superfamily. PhnX family.</text>
</comment>
<comment type="subunit">
    <text evidence="4">Homodimer.</text>
</comment>
<accession>A0ABU6N6R9</accession>
<dbReference type="HAMAP" id="MF_01375">
    <property type="entry name" value="PhnX"/>
    <property type="match status" value="1"/>
</dbReference>
<evidence type="ECO:0000256" key="2">
    <source>
        <dbReference type="ARBA" id="ARBA00022842"/>
    </source>
</evidence>
<feature type="binding site" evidence="4">
    <location>
        <position position="14"/>
    </location>
    <ligand>
        <name>Mg(2+)</name>
        <dbReference type="ChEBI" id="CHEBI:18420"/>
    </ligand>
</feature>
<dbReference type="SFLD" id="SFLDG01135">
    <property type="entry name" value="C1.5.6:_HAD__Beta-PGM__Phospha"/>
    <property type="match status" value="1"/>
</dbReference>
<dbReference type="Pfam" id="PF00702">
    <property type="entry name" value="Hydrolase"/>
    <property type="match status" value="1"/>
</dbReference>
<dbReference type="InterPro" id="IPR006439">
    <property type="entry name" value="HAD-SF_hydro_IA"/>
</dbReference>
<dbReference type="Proteomes" id="UP001330749">
    <property type="component" value="Unassembled WGS sequence"/>
</dbReference>
<dbReference type="InterPro" id="IPR023198">
    <property type="entry name" value="PGP-like_dom2"/>
</dbReference>
<dbReference type="SFLD" id="SFLDS00003">
    <property type="entry name" value="Haloacid_Dehalogenase"/>
    <property type="match status" value="1"/>
</dbReference>
<feature type="active site" description="Nucleophile" evidence="4">
    <location>
        <position position="14"/>
    </location>
</feature>
<evidence type="ECO:0000256" key="4">
    <source>
        <dbReference type="HAMAP-Rule" id="MF_01375"/>
    </source>
</evidence>
<keyword evidence="2 4" id="KW-0460">Magnesium</keyword>
<comment type="catalytic activity">
    <reaction evidence="4">
        <text>phosphonoacetaldehyde + H2O = acetaldehyde + phosphate + H(+)</text>
        <dbReference type="Rhea" id="RHEA:18905"/>
        <dbReference type="ChEBI" id="CHEBI:15343"/>
        <dbReference type="ChEBI" id="CHEBI:15377"/>
        <dbReference type="ChEBI" id="CHEBI:15378"/>
        <dbReference type="ChEBI" id="CHEBI:43474"/>
        <dbReference type="ChEBI" id="CHEBI:58383"/>
        <dbReference type="EC" id="3.11.1.1"/>
    </reaction>
</comment>
<evidence type="ECO:0000256" key="1">
    <source>
        <dbReference type="ARBA" id="ARBA00022801"/>
    </source>
</evidence>
<protein>
    <recommendedName>
        <fullName evidence="4">Phosphonoacetaldehyde hydrolase</fullName>
        <shortName evidence="4">Phosphonatase</shortName>
        <ecNumber evidence="4">3.11.1.1</ecNumber>
    </recommendedName>
    <alternativeName>
        <fullName evidence="4">Phosphonoacetaldehyde phosphonohydrolase</fullName>
    </alternativeName>
</protein>
<evidence type="ECO:0000313" key="6">
    <source>
        <dbReference type="Proteomes" id="UP001330749"/>
    </source>
</evidence>
<comment type="function">
    <text evidence="4">Involved in phosphonate degradation.</text>
</comment>
<evidence type="ECO:0000256" key="3">
    <source>
        <dbReference type="ARBA" id="ARBA00023270"/>
    </source>
</evidence>
<proteinExistence type="inferred from homology"/>
<dbReference type="CDD" id="cd02586">
    <property type="entry name" value="HAD_PHN"/>
    <property type="match status" value="1"/>
</dbReference>
<feature type="active site" description="Schiff-base intermediate with substrate" evidence="4">
    <location>
        <position position="55"/>
    </location>
</feature>